<organism evidence="1 2">
    <name type="scientific">Belnapia arida</name>
    <dbReference type="NCBI Taxonomy" id="2804533"/>
    <lineage>
        <taxon>Bacteria</taxon>
        <taxon>Pseudomonadati</taxon>
        <taxon>Pseudomonadota</taxon>
        <taxon>Alphaproteobacteria</taxon>
        <taxon>Acetobacterales</taxon>
        <taxon>Roseomonadaceae</taxon>
        <taxon>Belnapia</taxon>
    </lineage>
</organism>
<evidence type="ECO:0000313" key="2">
    <source>
        <dbReference type="Proteomes" id="UP000660885"/>
    </source>
</evidence>
<dbReference type="EMBL" id="JAETWB010000046">
    <property type="protein sequence ID" value="MBL6082060.1"/>
    <property type="molecule type" value="Genomic_DNA"/>
</dbReference>
<evidence type="ECO:0000313" key="1">
    <source>
        <dbReference type="EMBL" id="MBL6082060.1"/>
    </source>
</evidence>
<keyword evidence="2" id="KW-1185">Reference proteome</keyword>
<dbReference type="Proteomes" id="UP000660885">
    <property type="component" value="Unassembled WGS sequence"/>
</dbReference>
<proteinExistence type="predicted"/>
<protein>
    <submittedName>
        <fullName evidence="1">Uncharacterized protein</fullName>
    </submittedName>
</protein>
<gene>
    <name evidence="1" type="ORF">JMJ56_29210</name>
</gene>
<comment type="caution">
    <text evidence="1">The sequence shown here is derived from an EMBL/GenBank/DDBJ whole genome shotgun (WGS) entry which is preliminary data.</text>
</comment>
<reference evidence="1 2" key="1">
    <citation type="submission" date="2021-01" db="EMBL/GenBank/DDBJ databases">
        <title>Belnapia mucosa sp. nov. and Belnapia arida sp. nov., isolated from the Tabernas Desert (Almeria, Spain).</title>
        <authorList>
            <person name="Molina-Menor E."/>
            <person name="Vidal-Verdu A."/>
            <person name="Calonge A."/>
            <person name="Satari L."/>
            <person name="Pereto J."/>
            <person name="Porcar M."/>
        </authorList>
    </citation>
    <scope>NUCLEOTIDE SEQUENCE [LARGE SCALE GENOMIC DNA]</scope>
    <source>
        <strain evidence="1 2">T18</strain>
    </source>
</reference>
<sequence>MGDVDTLLGQNQLDVAQAQAEYVVEPHGMADDLGWKAIIGVSGGLGRYQPAWPNHVVPNRNRQLGNTG</sequence>
<name>A0ABS1UD31_9PROT</name>
<dbReference type="RefSeq" id="WP_202835273.1">
    <property type="nucleotide sequence ID" value="NZ_JAETWB010000046.1"/>
</dbReference>
<accession>A0ABS1UD31</accession>